<dbReference type="Gene3D" id="1.20.5.30">
    <property type="match status" value="1"/>
</dbReference>
<evidence type="ECO:0000256" key="3">
    <source>
        <dbReference type="ARBA" id="ARBA00022536"/>
    </source>
</evidence>
<protein>
    <submittedName>
        <fullName evidence="9">Matrilin-3</fullName>
    </submittedName>
</protein>
<dbReference type="Pfam" id="PF14670">
    <property type="entry name" value="FXa_inhibition"/>
    <property type="match status" value="1"/>
</dbReference>
<proteinExistence type="predicted"/>
<evidence type="ECO:0000256" key="2">
    <source>
        <dbReference type="ARBA" id="ARBA00022525"/>
    </source>
</evidence>
<keyword evidence="4" id="KW-0677">Repeat</keyword>
<dbReference type="InterPro" id="IPR036337">
    <property type="entry name" value="Matrilin_CC_sf"/>
</dbReference>
<feature type="domain" description="EGF-like" evidence="8">
    <location>
        <begin position="129"/>
        <end position="144"/>
    </location>
</feature>
<keyword evidence="6" id="KW-1015">Disulfide bond</keyword>
<feature type="region of interest" description="Disordered" evidence="7">
    <location>
        <begin position="76"/>
        <end position="100"/>
    </location>
</feature>
<dbReference type="SUPFAM" id="SSF57184">
    <property type="entry name" value="Growth factor receptor domain"/>
    <property type="match status" value="1"/>
</dbReference>
<gene>
    <name evidence="9" type="ORF">Baya_12197</name>
</gene>
<organism evidence="9 10">
    <name type="scientific">Bagarius yarrelli</name>
    <name type="common">Goonch</name>
    <name type="synonym">Bagrus yarrelli</name>
    <dbReference type="NCBI Taxonomy" id="175774"/>
    <lineage>
        <taxon>Eukaryota</taxon>
        <taxon>Metazoa</taxon>
        <taxon>Chordata</taxon>
        <taxon>Craniata</taxon>
        <taxon>Vertebrata</taxon>
        <taxon>Euteleostomi</taxon>
        <taxon>Actinopterygii</taxon>
        <taxon>Neopterygii</taxon>
        <taxon>Teleostei</taxon>
        <taxon>Ostariophysi</taxon>
        <taxon>Siluriformes</taxon>
        <taxon>Sisoridae</taxon>
        <taxon>Sisorinae</taxon>
        <taxon>Bagarius</taxon>
    </lineage>
</organism>
<dbReference type="SMART" id="SM01279">
    <property type="entry name" value="Matrilin_ccoil"/>
    <property type="match status" value="1"/>
</dbReference>
<evidence type="ECO:0000256" key="4">
    <source>
        <dbReference type="ARBA" id="ARBA00022737"/>
    </source>
</evidence>
<keyword evidence="3" id="KW-0245">EGF-like domain</keyword>
<evidence type="ECO:0000256" key="1">
    <source>
        <dbReference type="ARBA" id="ARBA00004613"/>
    </source>
</evidence>
<comment type="subcellular location">
    <subcellularLocation>
        <location evidence="1">Secreted</location>
    </subcellularLocation>
</comment>
<dbReference type="InterPro" id="IPR000742">
    <property type="entry name" value="EGF"/>
</dbReference>
<evidence type="ECO:0000313" key="10">
    <source>
        <dbReference type="Proteomes" id="UP000319801"/>
    </source>
</evidence>
<dbReference type="InterPro" id="IPR009030">
    <property type="entry name" value="Growth_fac_rcpt_cys_sf"/>
</dbReference>
<dbReference type="SMART" id="SM00179">
    <property type="entry name" value="EGF_CA"/>
    <property type="match status" value="3"/>
</dbReference>
<dbReference type="InterPro" id="IPR001881">
    <property type="entry name" value="EGF-like_Ca-bd_dom"/>
</dbReference>
<feature type="compositionally biased region" description="Basic and acidic residues" evidence="7">
    <location>
        <begin position="76"/>
        <end position="91"/>
    </location>
</feature>
<dbReference type="GO" id="GO:0005576">
    <property type="term" value="C:extracellular region"/>
    <property type="evidence" value="ECO:0007669"/>
    <property type="project" value="UniProtKB-SubCell"/>
</dbReference>
<dbReference type="FunFam" id="2.10.25.10:FF:000871">
    <property type="entry name" value="Matrilin 3"/>
    <property type="match status" value="3"/>
</dbReference>
<name>A0A556V2H9_BAGYA</name>
<dbReference type="GO" id="GO:0005509">
    <property type="term" value="F:calcium ion binding"/>
    <property type="evidence" value="ECO:0007669"/>
    <property type="project" value="InterPro"/>
</dbReference>
<dbReference type="PANTHER" id="PTHR24034">
    <property type="entry name" value="EGF-LIKE DOMAIN-CONTAINING PROTEIN"/>
    <property type="match status" value="1"/>
</dbReference>
<dbReference type="Proteomes" id="UP000319801">
    <property type="component" value="Unassembled WGS sequence"/>
</dbReference>
<dbReference type="InterPro" id="IPR050751">
    <property type="entry name" value="ECM_structural_protein"/>
</dbReference>
<keyword evidence="10" id="KW-1185">Reference proteome</keyword>
<dbReference type="Pfam" id="PF12662">
    <property type="entry name" value="cEGF"/>
    <property type="match status" value="2"/>
</dbReference>
<dbReference type="EMBL" id="VCAZ01000098">
    <property type="protein sequence ID" value="TSR99427.1"/>
    <property type="molecule type" value="Genomic_DNA"/>
</dbReference>
<evidence type="ECO:0000259" key="8">
    <source>
        <dbReference type="PROSITE" id="PS01186"/>
    </source>
</evidence>
<dbReference type="Gene3D" id="2.10.25.10">
    <property type="entry name" value="Laminin"/>
    <property type="match status" value="4"/>
</dbReference>
<evidence type="ECO:0000256" key="6">
    <source>
        <dbReference type="ARBA" id="ARBA00023157"/>
    </source>
</evidence>
<dbReference type="SMART" id="SM00181">
    <property type="entry name" value="EGF"/>
    <property type="match status" value="4"/>
</dbReference>
<evidence type="ECO:0000256" key="7">
    <source>
        <dbReference type="SAM" id="MobiDB-lite"/>
    </source>
</evidence>
<dbReference type="OrthoDB" id="6022609at2759"/>
<keyword evidence="5" id="KW-0175">Coiled coil</keyword>
<dbReference type="Pfam" id="PF10393">
    <property type="entry name" value="Matrilin_ccoil"/>
    <property type="match status" value="1"/>
</dbReference>
<dbReference type="InterPro" id="IPR026823">
    <property type="entry name" value="cEGF"/>
</dbReference>
<dbReference type="InterPro" id="IPR019466">
    <property type="entry name" value="Matrilin_CC_trimer"/>
</dbReference>
<reference evidence="9 10" key="1">
    <citation type="journal article" date="2019" name="Genome Biol. Evol.">
        <title>Whole-Genome Sequencing of the Giant Devil Catfish, Bagarius yarrelli.</title>
        <authorList>
            <person name="Jiang W."/>
            <person name="Lv Y."/>
            <person name="Cheng L."/>
            <person name="Yang K."/>
            <person name="Chao B."/>
            <person name="Wang X."/>
            <person name="Li Y."/>
            <person name="Pan X."/>
            <person name="You X."/>
            <person name="Zhang Y."/>
            <person name="Yang J."/>
            <person name="Li J."/>
            <person name="Zhang X."/>
            <person name="Liu S."/>
            <person name="Sun C."/>
            <person name="Yang J."/>
            <person name="Shi Q."/>
        </authorList>
    </citation>
    <scope>NUCLEOTIDE SEQUENCE [LARGE SCALE GENOMIC DNA]</scope>
    <source>
        <strain evidence="9">JWS20170419001</strain>
        <tissue evidence="9">Muscle</tissue>
    </source>
</reference>
<evidence type="ECO:0000313" key="9">
    <source>
        <dbReference type="EMBL" id="TSR99427.1"/>
    </source>
</evidence>
<dbReference type="SUPFAM" id="SSF57196">
    <property type="entry name" value="EGF/Laminin"/>
    <property type="match status" value="1"/>
</dbReference>
<dbReference type="PANTHER" id="PTHR24034:SF105">
    <property type="entry name" value="MATRILIN 3"/>
    <property type="match status" value="1"/>
</dbReference>
<comment type="caution">
    <text evidence="9">The sequence shown here is derived from an EMBL/GenBank/DDBJ whole genome shotgun (WGS) entry which is preliminary data.</text>
</comment>
<dbReference type="AlphaFoldDB" id="A0A556V2H9"/>
<dbReference type="PROSITE" id="PS01186">
    <property type="entry name" value="EGF_2"/>
    <property type="match status" value="3"/>
</dbReference>
<sequence>MGNDCEHICVSSGSSYYCKCERNYILNEDQRTCSLKRVSPCKIGHSCQQICVGSDMSYYCRCRPGYVLNEDKRTCSVSRDGDRDGHNDGEANGRNNSDIDGESSASIDVCALGHDCQHACVSNGSSYYCACPPGFVLMQDRKSCFKARVGDDDGGSTSLDQCGMGHDCEHICVSSDGSYRCECRQGFVLNEDKKTCSQMKVEVVQDPCHCEARLAFQRQTQNSIQVLNGKHILYARIKLSVVVWVKKWRNMETWTINKNKFNRMVFISD</sequence>
<accession>A0A556V2H9</accession>
<keyword evidence="2" id="KW-0964">Secreted</keyword>
<feature type="domain" description="EGF-like" evidence="8">
    <location>
        <begin position="60"/>
        <end position="75"/>
    </location>
</feature>
<evidence type="ECO:0000256" key="5">
    <source>
        <dbReference type="ARBA" id="ARBA00023054"/>
    </source>
</evidence>
<feature type="domain" description="EGF-like" evidence="8">
    <location>
        <begin position="181"/>
        <end position="196"/>
    </location>
</feature>